<keyword evidence="3 11" id="KW-0479">Metal-binding</keyword>
<dbReference type="EC" id="6.5.1.8" evidence="1"/>
<feature type="binding site" evidence="10">
    <location>
        <position position="324"/>
    </location>
    <ligand>
        <name>GMP</name>
        <dbReference type="ChEBI" id="CHEBI:58115"/>
    </ligand>
</feature>
<dbReference type="GO" id="GO:0170057">
    <property type="term" value="F:RNA ligase (GTP) activity"/>
    <property type="evidence" value="ECO:0007669"/>
    <property type="project" value="UniProtKB-EC"/>
</dbReference>
<name>A0A1H0PFE9_9BACI</name>
<keyword evidence="2 12" id="KW-0436">Ligase</keyword>
<dbReference type="InterPro" id="IPR001233">
    <property type="entry name" value="RtcB"/>
</dbReference>
<reference evidence="13" key="1">
    <citation type="submission" date="2016-10" db="EMBL/GenBank/DDBJ databases">
        <authorList>
            <person name="Varghese N."/>
            <person name="Submissions S."/>
        </authorList>
    </citation>
    <scope>NUCLEOTIDE SEQUENCE [LARGE SCALE GENOMIC DNA]</scope>
    <source>
        <strain evidence="13">IBRC-M10078</strain>
    </source>
</reference>
<proteinExistence type="predicted"/>
<evidence type="ECO:0000256" key="11">
    <source>
        <dbReference type="PIRSR" id="PIRSR601233-3"/>
    </source>
</evidence>
<dbReference type="GO" id="GO:0003909">
    <property type="term" value="F:DNA ligase activity"/>
    <property type="evidence" value="ECO:0007669"/>
    <property type="project" value="TreeGrafter"/>
</dbReference>
<feature type="binding site" evidence="10">
    <location>
        <begin position="341"/>
        <end position="344"/>
    </location>
    <ligand>
        <name>GMP</name>
        <dbReference type="ChEBI" id="CHEBI:58115"/>
    </ligand>
</feature>
<sequence length="424" mass="48235">MFETREPSPLFKEVSKVIKVKGSQTEAKVFSNYSQETAVEQIQELCNQPFLKDSKIRIMPDYHAGKGCVIGTTIELKDKVVPNLVGVDVGCGVLTVKLQDKKVDFNKLDHVIRTYVPSGHELHTEETVSFINTDFPAREEFKAKHILNQDKSLYSLGTLGGGNHFIEVSVDSEEHHYLTIHTGSRYVGAKIANYYQKVAISKLRTHGLTDLIQRLKAEGREREIQPAIQRYKDKNPVIPDDLAYLEGEDFHHYMHDMRLAQAFAKANREEIARSITENMRFEELDRFDTVHNYIDTENLILRKGAVSAQKGERLIIPMNMRDGSILAVGKGNEDWNYSAPHGAGRVLSRSKAMKTLDMNEFVKTMEGIWTTSVSEETLDEAPMAYKPMNEILEKIEETADISCVIKPVYNFKASEKYIPGRYKK</sequence>
<dbReference type="STRING" id="930152.SAMN05216565_101294"/>
<evidence type="ECO:0000256" key="9">
    <source>
        <dbReference type="PIRSR" id="PIRSR601233-1"/>
    </source>
</evidence>
<organism evidence="12 13">
    <name type="scientific">Litchfieldia salsa</name>
    <dbReference type="NCBI Taxonomy" id="930152"/>
    <lineage>
        <taxon>Bacteria</taxon>
        <taxon>Bacillati</taxon>
        <taxon>Bacillota</taxon>
        <taxon>Bacilli</taxon>
        <taxon>Bacillales</taxon>
        <taxon>Bacillaceae</taxon>
        <taxon>Litchfieldia</taxon>
    </lineage>
</organism>
<evidence type="ECO:0000313" key="12">
    <source>
        <dbReference type="EMBL" id="SDP03733.1"/>
    </source>
</evidence>
<dbReference type="PANTHER" id="PTHR43749:SF2">
    <property type="entry name" value="RNA-SPLICING LIGASE RTCB"/>
    <property type="match status" value="1"/>
</dbReference>
<dbReference type="GO" id="GO:0042245">
    <property type="term" value="P:RNA repair"/>
    <property type="evidence" value="ECO:0007669"/>
    <property type="project" value="UniProtKB-KW"/>
</dbReference>
<keyword evidence="6 10" id="KW-0342">GTP-binding</keyword>
<dbReference type="GO" id="GO:0030145">
    <property type="term" value="F:manganese ion binding"/>
    <property type="evidence" value="ECO:0007669"/>
    <property type="project" value="TreeGrafter"/>
</dbReference>
<feature type="binding site" evidence="11">
    <location>
        <position position="88"/>
    </location>
    <ligand>
        <name>Mn(2+)</name>
        <dbReference type="ChEBI" id="CHEBI:29035"/>
        <label>1</label>
    </ligand>
</feature>
<evidence type="ECO:0000256" key="10">
    <source>
        <dbReference type="PIRSR" id="PIRSR601233-2"/>
    </source>
</evidence>
<dbReference type="GO" id="GO:0005525">
    <property type="term" value="F:GTP binding"/>
    <property type="evidence" value="ECO:0007669"/>
    <property type="project" value="UniProtKB-KW"/>
</dbReference>
<evidence type="ECO:0000313" key="13">
    <source>
        <dbReference type="Proteomes" id="UP000199159"/>
    </source>
</evidence>
<feature type="binding site" evidence="11">
    <location>
        <position position="291"/>
    </location>
    <ligand>
        <name>Mn(2+)</name>
        <dbReference type="ChEBI" id="CHEBI:29035"/>
        <label>2</label>
    </ligand>
</feature>
<dbReference type="InterPro" id="IPR052915">
    <property type="entry name" value="RtcB-like"/>
</dbReference>
<feature type="binding site" evidence="11">
    <location>
        <position position="164"/>
    </location>
    <ligand>
        <name>Mn(2+)</name>
        <dbReference type="ChEBI" id="CHEBI:29035"/>
        <label>1</label>
    </ligand>
</feature>
<comment type="catalytic activity">
    <reaction evidence="8">
        <text>a 3'-end 3'-phospho-ribonucleotide-RNA + a 5'-end dephospho-ribonucleoside-RNA + GTP = a ribonucleotidyl-ribonucleotide-RNA + GMP + diphosphate</text>
        <dbReference type="Rhea" id="RHEA:68076"/>
        <dbReference type="Rhea" id="RHEA-COMP:10463"/>
        <dbReference type="Rhea" id="RHEA-COMP:13936"/>
        <dbReference type="Rhea" id="RHEA-COMP:17355"/>
        <dbReference type="ChEBI" id="CHEBI:33019"/>
        <dbReference type="ChEBI" id="CHEBI:37565"/>
        <dbReference type="ChEBI" id="CHEBI:58115"/>
        <dbReference type="ChEBI" id="CHEBI:83062"/>
        <dbReference type="ChEBI" id="CHEBI:138284"/>
        <dbReference type="ChEBI" id="CHEBI:173118"/>
        <dbReference type="EC" id="6.5.1.8"/>
    </reaction>
</comment>
<dbReference type="Pfam" id="PF01139">
    <property type="entry name" value="RtcB"/>
    <property type="match status" value="1"/>
</dbReference>
<dbReference type="GO" id="GO:0006396">
    <property type="term" value="P:RNA processing"/>
    <property type="evidence" value="ECO:0007669"/>
    <property type="project" value="InterPro"/>
</dbReference>
<gene>
    <name evidence="12" type="ORF">SAMN05216565_101294</name>
</gene>
<keyword evidence="4 10" id="KW-0547">Nucleotide-binding</keyword>
<evidence type="ECO:0000256" key="1">
    <source>
        <dbReference type="ARBA" id="ARBA00012726"/>
    </source>
</evidence>
<evidence type="ECO:0000256" key="4">
    <source>
        <dbReference type="ARBA" id="ARBA00022741"/>
    </source>
</evidence>
<feature type="binding site" evidence="10">
    <location>
        <begin position="163"/>
        <end position="167"/>
    </location>
    <ligand>
        <name>GMP</name>
        <dbReference type="ChEBI" id="CHEBI:58115"/>
    </ligand>
</feature>
<keyword evidence="7 11" id="KW-0464">Manganese</keyword>
<evidence type="ECO:0000256" key="8">
    <source>
        <dbReference type="ARBA" id="ARBA00047746"/>
    </source>
</evidence>
<evidence type="ECO:0000256" key="6">
    <source>
        <dbReference type="ARBA" id="ARBA00023134"/>
    </source>
</evidence>
<feature type="binding site" evidence="10">
    <location>
        <begin position="317"/>
        <end position="320"/>
    </location>
    <ligand>
        <name>GMP</name>
        <dbReference type="ChEBI" id="CHEBI:58115"/>
    </ligand>
</feature>
<feature type="active site" description="GMP-histidine intermediate" evidence="9">
    <location>
        <position position="341"/>
    </location>
</feature>
<dbReference type="PANTHER" id="PTHR43749">
    <property type="entry name" value="RNA-SPLICING LIGASE RTCB"/>
    <property type="match status" value="1"/>
</dbReference>
<keyword evidence="5" id="KW-0692">RNA repair</keyword>
<accession>A0A1H0PFE9</accession>
<keyword evidence="13" id="KW-1185">Reference proteome</keyword>
<dbReference type="SUPFAM" id="SSF103365">
    <property type="entry name" value="Hypothetical protein PH1602"/>
    <property type="match status" value="1"/>
</dbReference>
<evidence type="ECO:0000256" key="2">
    <source>
        <dbReference type="ARBA" id="ARBA00022598"/>
    </source>
</evidence>
<dbReference type="GO" id="GO:0006281">
    <property type="term" value="P:DNA repair"/>
    <property type="evidence" value="ECO:0007669"/>
    <property type="project" value="TreeGrafter"/>
</dbReference>
<evidence type="ECO:0000256" key="7">
    <source>
        <dbReference type="ARBA" id="ARBA00023211"/>
    </source>
</evidence>
<evidence type="ECO:0000256" key="3">
    <source>
        <dbReference type="ARBA" id="ARBA00022723"/>
    </source>
</evidence>
<dbReference type="Proteomes" id="UP000199159">
    <property type="component" value="Unassembled WGS sequence"/>
</dbReference>
<evidence type="ECO:0000256" key="5">
    <source>
        <dbReference type="ARBA" id="ARBA00022800"/>
    </source>
</evidence>
<dbReference type="AlphaFoldDB" id="A0A1H0PFE9"/>
<comment type="cofactor">
    <cofactor evidence="11">
        <name>Mn(2+)</name>
        <dbReference type="ChEBI" id="CHEBI:29035"/>
    </cofactor>
    <text evidence="11">Binds 2 manganese ions per subunit.</text>
</comment>
<dbReference type="Gene3D" id="3.90.1860.10">
    <property type="entry name" value="tRNA-splicing ligase RtcB"/>
    <property type="match status" value="1"/>
</dbReference>
<dbReference type="InterPro" id="IPR036025">
    <property type="entry name" value="RtcB-like_sf"/>
</dbReference>
<dbReference type="EMBL" id="FNJU01000001">
    <property type="protein sequence ID" value="SDP03733.1"/>
    <property type="molecule type" value="Genomic_DNA"/>
</dbReference>
<protein>
    <recommendedName>
        <fullName evidence="1">3'-phosphate/5'-hydroxy nucleic acid ligase</fullName>
        <ecNumber evidence="1">6.5.1.8</ecNumber>
    </recommendedName>
</protein>
<feature type="binding site" evidence="10">
    <location>
        <begin position="291"/>
        <end position="292"/>
    </location>
    <ligand>
        <name>GMP</name>
        <dbReference type="ChEBI" id="CHEBI:58115"/>
    </ligand>
</feature>